<dbReference type="EMBL" id="JBDFQZ010000004">
    <property type="protein sequence ID" value="KAK9733703.1"/>
    <property type="molecule type" value="Genomic_DNA"/>
</dbReference>
<feature type="region of interest" description="Disordered" evidence="1">
    <location>
        <begin position="21"/>
        <end position="48"/>
    </location>
</feature>
<keyword evidence="2" id="KW-0472">Membrane</keyword>
<evidence type="ECO:0000256" key="2">
    <source>
        <dbReference type="SAM" id="Phobius"/>
    </source>
</evidence>
<keyword evidence="4" id="KW-1185">Reference proteome</keyword>
<evidence type="ECO:0000313" key="3">
    <source>
        <dbReference type="EMBL" id="KAK9733703.1"/>
    </source>
</evidence>
<feature type="transmembrane region" description="Helical" evidence="2">
    <location>
        <begin position="249"/>
        <end position="267"/>
    </location>
</feature>
<feature type="transmembrane region" description="Helical" evidence="2">
    <location>
        <begin position="68"/>
        <end position="91"/>
    </location>
</feature>
<keyword evidence="2" id="KW-1133">Transmembrane helix</keyword>
<reference evidence="3" key="1">
    <citation type="submission" date="2024-03" db="EMBL/GenBank/DDBJ databases">
        <title>WGS assembly of Saponaria officinalis var. Norfolk2.</title>
        <authorList>
            <person name="Jenkins J."/>
            <person name="Shu S."/>
            <person name="Grimwood J."/>
            <person name="Barry K."/>
            <person name="Goodstein D."/>
            <person name="Schmutz J."/>
            <person name="Leebens-Mack J."/>
            <person name="Osbourn A."/>
        </authorList>
    </citation>
    <scope>NUCLEOTIDE SEQUENCE [LARGE SCALE GENOMIC DNA]</scope>
    <source>
        <strain evidence="3">JIC</strain>
    </source>
</reference>
<name>A0AAW1LKX5_SAPOF</name>
<keyword evidence="2" id="KW-0812">Transmembrane</keyword>
<evidence type="ECO:0008006" key="5">
    <source>
        <dbReference type="Google" id="ProtNLM"/>
    </source>
</evidence>
<proteinExistence type="predicted"/>
<dbReference type="PANTHER" id="PTHR33115:SF50">
    <property type="entry name" value="ARM REPEAT SUPERFAMILY PROTEIN"/>
    <property type="match status" value="1"/>
</dbReference>
<dbReference type="AlphaFoldDB" id="A0AAW1LKX5"/>
<organism evidence="3 4">
    <name type="scientific">Saponaria officinalis</name>
    <name type="common">Common soapwort</name>
    <name type="synonym">Lychnis saponaria</name>
    <dbReference type="NCBI Taxonomy" id="3572"/>
    <lineage>
        <taxon>Eukaryota</taxon>
        <taxon>Viridiplantae</taxon>
        <taxon>Streptophyta</taxon>
        <taxon>Embryophyta</taxon>
        <taxon>Tracheophyta</taxon>
        <taxon>Spermatophyta</taxon>
        <taxon>Magnoliopsida</taxon>
        <taxon>eudicotyledons</taxon>
        <taxon>Gunneridae</taxon>
        <taxon>Pentapetalae</taxon>
        <taxon>Caryophyllales</taxon>
        <taxon>Caryophyllaceae</taxon>
        <taxon>Caryophylleae</taxon>
        <taxon>Saponaria</taxon>
    </lineage>
</organism>
<protein>
    <recommendedName>
        <fullName evidence="5">DUF4220 domain-containing protein</fullName>
    </recommendedName>
</protein>
<dbReference type="PANTHER" id="PTHR33115">
    <property type="entry name" value="ARM REPEAT SUPERFAMILY PROTEIN"/>
    <property type="match status" value="1"/>
</dbReference>
<sequence>MNELKRLSDAYTQSITIFEPQTNSNESSNEKRDSGATTSLPRKRPGLIRPPEKRLTLFALRLAVLEKAATGLGTLGFIWATVVLLGGFAITLDKSDFWFITVILLIEGGRIFGRSHELEWQHQATWSLADAGINSFRLLKSSSNSVWKGLKSVFRLKTTNDRQTKGAIRGKRPERWDGQHMATRRWTSSDVPFLPYASWVFVSRNISKILQWLQIVAAITSVVLSLMKITRRNFGEIEKSDTDKRNRKAALLIFYGLALAEASLFLLEKIYWELKVIYCKILEKVNEECELGPYGMVSIRRFFYDAYSRCVEGSVFNGLKMDMVSFAIELLSSESPDEQLMGA</sequence>
<gene>
    <name evidence="3" type="ORF">RND81_04G085900</name>
</gene>
<accession>A0AAW1LKX5</accession>
<dbReference type="Proteomes" id="UP001443914">
    <property type="component" value="Unassembled WGS sequence"/>
</dbReference>
<evidence type="ECO:0000313" key="4">
    <source>
        <dbReference type="Proteomes" id="UP001443914"/>
    </source>
</evidence>
<evidence type="ECO:0000256" key="1">
    <source>
        <dbReference type="SAM" id="MobiDB-lite"/>
    </source>
</evidence>
<comment type="caution">
    <text evidence="3">The sequence shown here is derived from an EMBL/GenBank/DDBJ whole genome shotgun (WGS) entry which is preliminary data.</text>
</comment>
<feature type="transmembrane region" description="Helical" evidence="2">
    <location>
        <begin position="209"/>
        <end position="229"/>
    </location>
</feature>